<name>A0A9R1UI17_LACSA</name>
<gene>
    <name evidence="1" type="ORF">LSAT_V11C900502800</name>
</gene>
<evidence type="ECO:0000313" key="1">
    <source>
        <dbReference type="EMBL" id="KAJ0187558.1"/>
    </source>
</evidence>
<accession>A0A9R1UI17</accession>
<dbReference type="EMBL" id="NBSK02000009">
    <property type="protein sequence ID" value="KAJ0187558.1"/>
    <property type="molecule type" value="Genomic_DNA"/>
</dbReference>
<reference evidence="1 2" key="1">
    <citation type="journal article" date="2017" name="Nat. Commun.">
        <title>Genome assembly with in vitro proximity ligation data and whole-genome triplication in lettuce.</title>
        <authorList>
            <person name="Reyes-Chin-Wo S."/>
            <person name="Wang Z."/>
            <person name="Yang X."/>
            <person name="Kozik A."/>
            <person name="Arikit S."/>
            <person name="Song C."/>
            <person name="Xia L."/>
            <person name="Froenicke L."/>
            <person name="Lavelle D.O."/>
            <person name="Truco M.J."/>
            <person name="Xia R."/>
            <person name="Zhu S."/>
            <person name="Xu C."/>
            <person name="Xu H."/>
            <person name="Xu X."/>
            <person name="Cox K."/>
            <person name="Korf I."/>
            <person name="Meyers B.C."/>
            <person name="Michelmore R.W."/>
        </authorList>
    </citation>
    <scope>NUCLEOTIDE SEQUENCE [LARGE SCALE GENOMIC DNA]</scope>
    <source>
        <strain evidence="2">cv. Salinas</strain>
        <tissue evidence="1">Seedlings</tissue>
    </source>
</reference>
<keyword evidence="2" id="KW-1185">Reference proteome</keyword>
<protein>
    <submittedName>
        <fullName evidence="1">Uncharacterized protein</fullName>
    </submittedName>
</protein>
<proteinExistence type="predicted"/>
<organism evidence="1 2">
    <name type="scientific">Lactuca sativa</name>
    <name type="common">Garden lettuce</name>
    <dbReference type="NCBI Taxonomy" id="4236"/>
    <lineage>
        <taxon>Eukaryota</taxon>
        <taxon>Viridiplantae</taxon>
        <taxon>Streptophyta</taxon>
        <taxon>Embryophyta</taxon>
        <taxon>Tracheophyta</taxon>
        <taxon>Spermatophyta</taxon>
        <taxon>Magnoliopsida</taxon>
        <taxon>eudicotyledons</taxon>
        <taxon>Gunneridae</taxon>
        <taxon>Pentapetalae</taxon>
        <taxon>asterids</taxon>
        <taxon>campanulids</taxon>
        <taxon>Asterales</taxon>
        <taxon>Asteraceae</taxon>
        <taxon>Cichorioideae</taxon>
        <taxon>Cichorieae</taxon>
        <taxon>Lactucinae</taxon>
        <taxon>Lactuca</taxon>
    </lineage>
</organism>
<dbReference type="AlphaFoldDB" id="A0A9R1UI17"/>
<sequence>MECEKGFKSEKQIVDKDISDSKVGEDGVEVNTTSCPSALEKPTSFSIGKHGPKLEEMWGLFNQLKVNISLVKLIKEVRTYVKILKDLCLKSKITSASS</sequence>
<evidence type="ECO:0000313" key="2">
    <source>
        <dbReference type="Proteomes" id="UP000235145"/>
    </source>
</evidence>
<dbReference type="Proteomes" id="UP000235145">
    <property type="component" value="Unassembled WGS sequence"/>
</dbReference>
<comment type="caution">
    <text evidence="1">The sequence shown here is derived from an EMBL/GenBank/DDBJ whole genome shotgun (WGS) entry which is preliminary data.</text>
</comment>